<dbReference type="AlphaFoldDB" id="X0VNZ3"/>
<proteinExistence type="predicted"/>
<evidence type="ECO:0000313" key="1">
    <source>
        <dbReference type="EMBL" id="GAG20094.1"/>
    </source>
</evidence>
<protein>
    <submittedName>
        <fullName evidence="1">Uncharacterized protein</fullName>
    </submittedName>
</protein>
<dbReference type="EMBL" id="BARS01031610">
    <property type="protein sequence ID" value="GAG20094.1"/>
    <property type="molecule type" value="Genomic_DNA"/>
</dbReference>
<comment type="caution">
    <text evidence="1">The sequence shown here is derived from an EMBL/GenBank/DDBJ whole genome shotgun (WGS) entry which is preliminary data.</text>
</comment>
<sequence length="59" mass="6876">MERIQHPIEVHGLNTILEDGIKVEDLEVKDLLFLILIELRIANQHNNIITEEEIDNDDT</sequence>
<gene>
    <name evidence="1" type="ORF">S01H1_49170</name>
</gene>
<accession>X0VNZ3</accession>
<organism evidence="1">
    <name type="scientific">marine sediment metagenome</name>
    <dbReference type="NCBI Taxonomy" id="412755"/>
    <lineage>
        <taxon>unclassified sequences</taxon>
        <taxon>metagenomes</taxon>
        <taxon>ecological metagenomes</taxon>
    </lineage>
</organism>
<name>X0VNZ3_9ZZZZ</name>
<reference evidence="1" key="1">
    <citation type="journal article" date="2014" name="Front. Microbiol.">
        <title>High frequency of phylogenetically diverse reductive dehalogenase-homologous genes in deep subseafloor sedimentary metagenomes.</title>
        <authorList>
            <person name="Kawai M."/>
            <person name="Futagami T."/>
            <person name="Toyoda A."/>
            <person name="Takaki Y."/>
            <person name="Nishi S."/>
            <person name="Hori S."/>
            <person name="Arai W."/>
            <person name="Tsubouchi T."/>
            <person name="Morono Y."/>
            <person name="Uchiyama I."/>
            <person name="Ito T."/>
            <person name="Fujiyama A."/>
            <person name="Inagaki F."/>
            <person name="Takami H."/>
        </authorList>
    </citation>
    <scope>NUCLEOTIDE SEQUENCE</scope>
    <source>
        <strain evidence="1">Expedition CK06-06</strain>
    </source>
</reference>